<dbReference type="PROSITE" id="PS51503">
    <property type="entry name" value="HIG1"/>
    <property type="match status" value="1"/>
</dbReference>
<dbReference type="InterPro" id="IPR007667">
    <property type="entry name" value="Hypoxia_induced_domain"/>
</dbReference>
<dbReference type="GeneID" id="83879424"/>
<reference evidence="7" key="1">
    <citation type="submission" date="2015-09" db="EMBL/GenBank/DDBJ databases">
        <authorList>
            <person name="Rodrigo-Torres Lidia"/>
            <person name="Arahal R.David."/>
        </authorList>
    </citation>
    <scope>NUCLEOTIDE SEQUENCE [LARGE SCALE GENOMIC DNA]</scope>
    <source>
        <strain evidence="7">CECT 7735</strain>
    </source>
</reference>
<dbReference type="AlphaFoldDB" id="A0A0P1I120"/>
<dbReference type="RefSeq" id="WP_058309594.1">
    <property type="nucleotide sequence ID" value="NZ_CANLZE010000005.1"/>
</dbReference>
<dbReference type="Pfam" id="PF04588">
    <property type="entry name" value="HIG_1_N"/>
    <property type="match status" value="1"/>
</dbReference>
<evidence type="ECO:0000256" key="3">
    <source>
        <dbReference type="ARBA" id="ARBA00023136"/>
    </source>
</evidence>
<accession>A0A0P1I120</accession>
<evidence type="ECO:0000256" key="2">
    <source>
        <dbReference type="ARBA" id="ARBA00022989"/>
    </source>
</evidence>
<feature type="transmembrane region" description="Helical" evidence="4">
    <location>
        <begin position="12"/>
        <end position="31"/>
    </location>
</feature>
<feature type="domain" description="HIG1" evidence="5">
    <location>
        <begin position="1"/>
        <end position="72"/>
    </location>
</feature>
<name>A0A0P1I120_9RHOB</name>
<keyword evidence="7" id="KW-1185">Reference proteome</keyword>
<dbReference type="EMBL" id="CYTW01000001">
    <property type="protein sequence ID" value="CUJ84062.1"/>
    <property type="molecule type" value="Genomic_DNA"/>
</dbReference>
<evidence type="ECO:0000313" key="7">
    <source>
        <dbReference type="Proteomes" id="UP000051870"/>
    </source>
</evidence>
<dbReference type="STRING" id="1715693.PH7735_00333"/>
<feature type="transmembrane region" description="Helical" evidence="4">
    <location>
        <begin position="52"/>
        <end position="70"/>
    </location>
</feature>
<evidence type="ECO:0000313" key="6">
    <source>
        <dbReference type="EMBL" id="CUJ84062.1"/>
    </source>
</evidence>
<sequence length="72" mass="7792">MESNGLASDPLFWVVAAASLSVLVILMIGIGGFAKGGEFNRKHANRVMRYRIGAQFVAVVLILLFVWLRSGG</sequence>
<keyword evidence="2 4" id="KW-1133">Transmembrane helix</keyword>
<evidence type="ECO:0000256" key="1">
    <source>
        <dbReference type="ARBA" id="ARBA00022692"/>
    </source>
</evidence>
<evidence type="ECO:0000256" key="4">
    <source>
        <dbReference type="SAM" id="Phobius"/>
    </source>
</evidence>
<dbReference type="NCBIfam" id="NF033233">
    <property type="entry name" value="twin_helix"/>
    <property type="match status" value="1"/>
</dbReference>
<dbReference type="Proteomes" id="UP000051870">
    <property type="component" value="Unassembled WGS sequence"/>
</dbReference>
<keyword evidence="3 4" id="KW-0472">Membrane</keyword>
<proteinExistence type="predicted"/>
<keyword evidence="1 4" id="KW-0812">Transmembrane</keyword>
<evidence type="ECO:0000259" key="5">
    <source>
        <dbReference type="PROSITE" id="PS51503"/>
    </source>
</evidence>
<protein>
    <recommendedName>
        <fullName evidence="5">HIG1 domain-containing protein</fullName>
    </recommendedName>
</protein>
<gene>
    <name evidence="6" type="ORF">PH7735_00333</name>
</gene>
<organism evidence="6 7">
    <name type="scientific">Shimia thalassica</name>
    <dbReference type="NCBI Taxonomy" id="1715693"/>
    <lineage>
        <taxon>Bacteria</taxon>
        <taxon>Pseudomonadati</taxon>
        <taxon>Pseudomonadota</taxon>
        <taxon>Alphaproteobacteria</taxon>
        <taxon>Rhodobacterales</taxon>
        <taxon>Roseobacteraceae</taxon>
    </lineage>
</organism>